<dbReference type="InterPro" id="IPR017938">
    <property type="entry name" value="Riboflavin_synthase-like_b-brl"/>
</dbReference>
<keyword evidence="9" id="KW-0411">Iron-sulfur</keyword>
<evidence type="ECO:0000256" key="6">
    <source>
        <dbReference type="ARBA" id="ARBA00022827"/>
    </source>
</evidence>
<sequence>MATIVANEQLAAGIFRMTVAGDHRGEMGQFYMVRCDDGYRADSYPLLSRPISIHEWGKEGIVFLYRVHGRGTELLSRQMAGQHVLLEGPFGTGFPRLDVAQSSSKRIALVGGGMGVAPLLPVAQHYRHADVYLGYSGTVFAVDSFKKAVVHSEQVQVMNDARRSVLELLDTRRYDCIMACGPAGMLRALAEQCGYIDTMSEHIHNEWMSHHSLATASAWMTTEIEQTSAEQAEVHSSRMNTPSMNTSSMNIENKMSTLQRPALYVSIERRMACGLGACLTCTVRTRHGNRRTCKEGPVFRAEEVCWDELAHL</sequence>
<keyword evidence="7" id="KW-0249">Electron transport</keyword>
<proteinExistence type="inferred from homology"/>
<dbReference type="InterPro" id="IPR037117">
    <property type="entry name" value="Dihydroorotate_DH_ele_sf"/>
</dbReference>
<organism evidence="12 13">
    <name type="scientific">Paenibacillus hunanensis</name>
    <dbReference type="NCBI Taxonomy" id="539262"/>
    <lineage>
        <taxon>Bacteria</taxon>
        <taxon>Bacillati</taxon>
        <taxon>Bacillota</taxon>
        <taxon>Bacilli</taxon>
        <taxon>Bacillales</taxon>
        <taxon>Paenibacillaceae</taxon>
        <taxon>Paenibacillus</taxon>
    </lineage>
</organism>
<evidence type="ECO:0000256" key="4">
    <source>
        <dbReference type="ARBA" id="ARBA00022714"/>
    </source>
</evidence>
<evidence type="ECO:0000256" key="5">
    <source>
        <dbReference type="ARBA" id="ARBA00022723"/>
    </source>
</evidence>
<dbReference type="SUPFAM" id="SSF63380">
    <property type="entry name" value="Riboflavin synthase domain-like"/>
    <property type="match status" value="1"/>
</dbReference>
<feature type="domain" description="FAD-binding FR-type" evidence="11">
    <location>
        <begin position="1"/>
        <end position="96"/>
    </location>
</feature>
<dbReference type="InterPro" id="IPR012165">
    <property type="entry name" value="Cyt_c3_hydrogenase_gsu"/>
</dbReference>
<evidence type="ECO:0000256" key="2">
    <source>
        <dbReference type="ARBA" id="ARBA00022448"/>
    </source>
</evidence>
<dbReference type="InterPro" id="IPR039261">
    <property type="entry name" value="FNR_nucleotide-bd"/>
</dbReference>
<dbReference type="RefSeq" id="WP_229685755.1">
    <property type="nucleotide sequence ID" value="NZ_BMMB01000005.1"/>
</dbReference>
<protein>
    <submittedName>
        <fullName evidence="12">Dihydroorotate dehydrogenase electron transfer subunit</fullName>
    </submittedName>
</protein>
<keyword evidence="13" id="KW-1185">Reference proteome</keyword>
<dbReference type="PROSITE" id="PS51384">
    <property type="entry name" value="FAD_FR"/>
    <property type="match status" value="1"/>
</dbReference>
<evidence type="ECO:0000256" key="1">
    <source>
        <dbReference type="ARBA" id="ARBA00006422"/>
    </source>
</evidence>
<dbReference type="Gene3D" id="2.40.30.10">
    <property type="entry name" value="Translation factors"/>
    <property type="match status" value="1"/>
</dbReference>
<comment type="cofactor">
    <cofactor evidence="10">
        <name>[2Fe-2S] cluster</name>
        <dbReference type="ChEBI" id="CHEBI:190135"/>
    </cofactor>
</comment>
<dbReference type="EMBL" id="JAVDQH010000006">
    <property type="protein sequence ID" value="MDR6243932.1"/>
    <property type="molecule type" value="Genomic_DNA"/>
</dbReference>
<keyword evidence="3" id="KW-0285">Flavoprotein</keyword>
<evidence type="ECO:0000313" key="13">
    <source>
        <dbReference type="Proteomes" id="UP001185028"/>
    </source>
</evidence>
<accession>A0ABU1IXE9</accession>
<dbReference type="InterPro" id="IPR017927">
    <property type="entry name" value="FAD-bd_FR_type"/>
</dbReference>
<evidence type="ECO:0000256" key="9">
    <source>
        <dbReference type="ARBA" id="ARBA00023014"/>
    </source>
</evidence>
<evidence type="ECO:0000256" key="7">
    <source>
        <dbReference type="ARBA" id="ARBA00022982"/>
    </source>
</evidence>
<keyword evidence="5" id="KW-0479">Metal-binding</keyword>
<keyword evidence="2" id="KW-0813">Transport</keyword>
<dbReference type="Gene3D" id="3.40.50.80">
    <property type="entry name" value="Nucleotide-binding domain of ferredoxin-NADP reductase (FNR) module"/>
    <property type="match status" value="1"/>
</dbReference>
<dbReference type="InterPro" id="IPR050353">
    <property type="entry name" value="PyrK_electron_transfer"/>
</dbReference>
<dbReference type="PANTHER" id="PTHR43513">
    <property type="entry name" value="DIHYDROOROTATE DEHYDROGENASE B (NAD(+)), ELECTRON TRANSFER SUBUNIT"/>
    <property type="match status" value="1"/>
</dbReference>
<gene>
    <name evidence="12" type="ORF">JOC58_001825</name>
</gene>
<comment type="caution">
    <text evidence="12">The sequence shown here is derived from an EMBL/GenBank/DDBJ whole genome shotgun (WGS) entry which is preliminary data.</text>
</comment>
<dbReference type="InterPro" id="IPR019480">
    <property type="entry name" value="Dihydroorotate_DH_Fe-S-bd"/>
</dbReference>
<dbReference type="Gene3D" id="2.10.240.10">
    <property type="entry name" value="Dihydroorotate dehydrogenase, electron transfer subunit"/>
    <property type="match status" value="1"/>
</dbReference>
<comment type="similarity">
    <text evidence="1">Belongs to the PyrK family.</text>
</comment>
<dbReference type="Proteomes" id="UP001185028">
    <property type="component" value="Unassembled WGS sequence"/>
</dbReference>
<evidence type="ECO:0000313" key="12">
    <source>
        <dbReference type="EMBL" id="MDR6243932.1"/>
    </source>
</evidence>
<dbReference type="PANTHER" id="PTHR43513:SF3">
    <property type="entry name" value="DIHYDROOROTATE DEHYDROGENASE B (NAD(+)), ELECTRON TRANSFER SUBUNIT-RELATED"/>
    <property type="match status" value="1"/>
</dbReference>
<evidence type="ECO:0000256" key="3">
    <source>
        <dbReference type="ARBA" id="ARBA00022630"/>
    </source>
</evidence>
<dbReference type="PIRSF" id="PIRSF006816">
    <property type="entry name" value="Cyc3_hyd_g"/>
    <property type="match status" value="1"/>
</dbReference>
<keyword evidence="4" id="KW-0001">2Fe-2S</keyword>
<evidence type="ECO:0000259" key="11">
    <source>
        <dbReference type="PROSITE" id="PS51384"/>
    </source>
</evidence>
<dbReference type="Pfam" id="PF10418">
    <property type="entry name" value="DHODB_Fe-S_bind"/>
    <property type="match status" value="1"/>
</dbReference>
<evidence type="ECO:0000256" key="8">
    <source>
        <dbReference type="ARBA" id="ARBA00023004"/>
    </source>
</evidence>
<keyword evidence="6" id="KW-0274">FAD</keyword>
<name>A0ABU1IXE9_9BACL</name>
<evidence type="ECO:0000256" key="10">
    <source>
        <dbReference type="ARBA" id="ARBA00034078"/>
    </source>
</evidence>
<keyword evidence="8" id="KW-0408">Iron</keyword>
<dbReference type="SUPFAM" id="SSF52343">
    <property type="entry name" value="Ferredoxin reductase-like, C-terminal NADP-linked domain"/>
    <property type="match status" value="1"/>
</dbReference>
<reference evidence="12 13" key="1">
    <citation type="submission" date="2023-07" db="EMBL/GenBank/DDBJ databases">
        <title>Genomic Encyclopedia of Type Strains, Phase IV (KMG-IV): sequencing the most valuable type-strain genomes for metagenomic binning, comparative biology and taxonomic classification.</title>
        <authorList>
            <person name="Goeker M."/>
        </authorList>
    </citation>
    <scope>NUCLEOTIDE SEQUENCE [LARGE SCALE GENOMIC DNA]</scope>
    <source>
        <strain evidence="12 13">DSM 22170</strain>
    </source>
</reference>